<dbReference type="Proteomes" id="UP000749646">
    <property type="component" value="Unassembled WGS sequence"/>
</dbReference>
<evidence type="ECO:0000313" key="1">
    <source>
        <dbReference type="EMBL" id="KAF9979410.1"/>
    </source>
</evidence>
<evidence type="ECO:0000313" key="2">
    <source>
        <dbReference type="Proteomes" id="UP000749646"/>
    </source>
</evidence>
<feature type="non-terminal residue" evidence="1">
    <location>
        <position position="110"/>
    </location>
</feature>
<organism evidence="1 2">
    <name type="scientific">Modicella reniformis</name>
    <dbReference type="NCBI Taxonomy" id="1440133"/>
    <lineage>
        <taxon>Eukaryota</taxon>
        <taxon>Fungi</taxon>
        <taxon>Fungi incertae sedis</taxon>
        <taxon>Mucoromycota</taxon>
        <taxon>Mortierellomycotina</taxon>
        <taxon>Mortierellomycetes</taxon>
        <taxon>Mortierellales</taxon>
        <taxon>Mortierellaceae</taxon>
        <taxon>Modicella</taxon>
    </lineage>
</organism>
<dbReference type="OrthoDB" id="2427805at2759"/>
<sequence>SKRSSVSSANAERFHSLDQSRFWRLSSGKVIEETLYRASLGPGASTGSKSTRSNLNIALHTLDMLYAKESTPFVVNDLSESWWALLFNLVDDIPGIFMIDGENVASTRVT</sequence>
<gene>
    <name evidence="1" type="ORF">BGZ65_006624</name>
</gene>
<feature type="non-terminal residue" evidence="1">
    <location>
        <position position="1"/>
    </location>
</feature>
<accession>A0A9P6JHD7</accession>
<dbReference type="AlphaFoldDB" id="A0A9P6JHD7"/>
<keyword evidence="2" id="KW-1185">Reference proteome</keyword>
<dbReference type="EMBL" id="JAAAHW010004064">
    <property type="protein sequence ID" value="KAF9979410.1"/>
    <property type="molecule type" value="Genomic_DNA"/>
</dbReference>
<reference evidence="1" key="1">
    <citation type="journal article" date="2020" name="Fungal Divers.">
        <title>Resolving the Mortierellaceae phylogeny through synthesis of multi-gene phylogenetics and phylogenomics.</title>
        <authorList>
            <person name="Vandepol N."/>
            <person name="Liber J."/>
            <person name="Desiro A."/>
            <person name="Na H."/>
            <person name="Kennedy M."/>
            <person name="Barry K."/>
            <person name="Grigoriev I.V."/>
            <person name="Miller A.N."/>
            <person name="O'Donnell K."/>
            <person name="Stajich J.E."/>
            <person name="Bonito G."/>
        </authorList>
    </citation>
    <scope>NUCLEOTIDE SEQUENCE</scope>
    <source>
        <strain evidence="1">MES-2147</strain>
    </source>
</reference>
<protein>
    <submittedName>
        <fullName evidence="1">Uncharacterized protein</fullName>
    </submittedName>
</protein>
<comment type="caution">
    <text evidence="1">The sequence shown here is derived from an EMBL/GenBank/DDBJ whole genome shotgun (WGS) entry which is preliminary data.</text>
</comment>
<name>A0A9P6JHD7_9FUNG</name>
<proteinExistence type="predicted"/>